<dbReference type="EMBL" id="PVLV01000421">
    <property type="protein sequence ID" value="PRH76811.1"/>
    <property type="molecule type" value="Genomic_DNA"/>
</dbReference>
<feature type="region of interest" description="Disordered" evidence="1">
    <location>
        <begin position="51"/>
        <end position="82"/>
    </location>
</feature>
<feature type="compositionally biased region" description="Low complexity" evidence="1">
    <location>
        <begin position="58"/>
        <end position="70"/>
    </location>
</feature>
<name>A0A2S9PQY3_9ACTN</name>
<organism evidence="2 3">
    <name type="scientific">Streptomyces solincola</name>
    <dbReference type="NCBI Taxonomy" id="2100817"/>
    <lineage>
        <taxon>Bacteria</taxon>
        <taxon>Bacillati</taxon>
        <taxon>Actinomycetota</taxon>
        <taxon>Actinomycetes</taxon>
        <taxon>Kitasatosporales</taxon>
        <taxon>Streptomycetaceae</taxon>
        <taxon>Streptomyces</taxon>
    </lineage>
</organism>
<dbReference type="AlphaFoldDB" id="A0A2S9PQY3"/>
<proteinExistence type="predicted"/>
<comment type="caution">
    <text evidence="2">The sequence shown here is derived from an EMBL/GenBank/DDBJ whole genome shotgun (WGS) entry which is preliminary data.</text>
</comment>
<feature type="compositionally biased region" description="Gly residues" evidence="1">
    <location>
        <begin position="73"/>
        <end position="82"/>
    </location>
</feature>
<evidence type="ECO:0000313" key="2">
    <source>
        <dbReference type="EMBL" id="PRH76811.1"/>
    </source>
</evidence>
<evidence type="ECO:0000256" key="1">
    <source>
        <dbReference type="SAM" id="MobiDB-lite"/>
    </source>
</evidence>
<evidence type="ECO:0000313" key="3">
    <source>
        <dbReference type="Proteomes" id="UP000239322"/>
    </source>
</evidence>
<keyword evidence="3" id="KW-1185">Reference proteome</keyword>
<protein>
    <submittedName>
        <fullName evidence="2">Uncharacterized protein</fullName>
    </submittedName>
</protein>
<gene>
    <name evidence="2" type="ORF">C6N75_23625</name>
</gene>
<accession>A0A2S9PQY3</accession>
<sequence length="82" mass="8297">MLMDIRKIWMALLLAAMVFGWSVAMAAMGHVALIAALAPILGLTVNQVLRGHRPRPTPAAAPTRGATAPGNGSAPGAGDGTP</sequence>
<dbReference type="Proteomes" id="UP000239322">
    <property type="component" value="Unassembled WGS sequence"/>
</dbReference>
<reference evidence="2 3" key="1">
    <citation type="submission" date="2018-03" db="EMBL/GenBank/DDBJ databases">
        <title>Novel Streptomyces sp. from soil.</title>
        <authorList>
            <person name="Tan G.Y.A."/>
            <person name="Lee Z.Y."/>
        </authorList>
    </citation>
    <scope>NUCLEOTIDE SEQUENCE [LARGE SCALE GENOMIC DNA]</scope>
    <source>
        <strain evidence="2 3">ST5x</strain>
    </source>
</reference>